<dbReference type="EMBL" id="JAFFZE010000015">
    <property type="protein sequence ID" value="MCT2585576.1"/>
    <property type="molecule type" value="Genomic_DNA"/>
</dbReference>
<keyword evidence="4" id="KW-1185">Reference proteome</keyword>
<dbReference type="RefSeq" id="WP_260193191.1">
    <property type="nucleotide sequence ID" value="NZ_JAFFZE010000015.1"/>
</dbReference>
<comment type="caution">
    <text evidence="3">The sequence shown here is derived from an EMBL/GenBank/DDBJ whole genome shotgun (WGS) entry which is preliminary data.</text>
</comment>
<dbReference type="InterPro" id="IPR011706">
    <property type="entry name" value="Cu-oxidase_C"/>
</dbReference>
<dbReference type="InterPro" id="IPR008972">
    <property type="entry name" value="Cupredoxin"/>
</dbReference>
<protein>
    <submittedName>
        <fullName evidence="3">Multicopper oxidase domain-containing protein</fullName>
    </submittedName>
</protein>
<evidence type="ECO:0000256" key="1">
    <source>
        <dbReference type="ARBA" id="ARBA00022723"/>
    </source>
</evidence>
<dbReference type="Gene3D" id="2.60.40.420">
    <property type="entry name" value="Cupredoxins - blue copper proteins"/>
    <property type="match status" value="1"/>
</dbReference>
<feature type="domain" description="Plastocyanin-like" evidence="2">
    <location>
        <begin position="8"/>
        <end position="33"/>
    </location>
</feature>
<name>A0ABT2JCI2_9PSEU</name>
<dbReference type="InterPro" id="IPR002355">
    <property type="entry name" value="Cu_oxidase_Cu_BS"/>
</dbReference>
<evidence type="ECO:0000259" key="2">
    <source>
        <dbReference type="Pfam" id="PF07731"/>
    </source>
</evidence>
<reference evidence="3 4" key="1">
    <citation type="submission" date="2021-02" db="EMBL/GenBank/DDBJ databases">
        <title>Actinophytocola xerophila sp. nov., isolated from soil of cotton cropping field.</title>
        <authorList>
            <person name="Huang R."/>
            <person name="Chen X."/>
            <person name="Ge X."/>
            <person name="Liu W."/>
        </authorList>
    </citation>
    <scope>NUCLEOTIDE SEQUENCE [LARGE SCALE GENOMIC DNA]</scope>
    <source>
        <strain evidence="3 4">S1-96</strain>
    </source>
</reference>
<dbReference type="SUPFAM" id="SSF49503">
    <property type="entry name" value="Cupredoxins"/>
    <property type="match status" value="1"/>
</dbReference>
<dbReference type="PROSITE" id="PS00080">
    <property type="entry name" value="MULTICOPPER_OXIDASE2"/>
    <property type="match status" value="1"/>
</dbReference>
<evidence type="ECO:0000313" key="3">
    <source>
        <dbReference type="EMBL" id="MCT2585576.1"/>
    </source>
</evidence>
<accession>A0ABT2JCI2</accession>
<keyword evidence="1" id="KW-0479">Metal-binding</keyword>
<sequence>MRFGDHTDPNTPYMYHCHMLQHEDDGMMGQLVVLWRISRR</sequence>
<dbReference type="Pfam" id="PF07731">
    <property type="entry name" value="Cu-oxidase_2"/>
    <property type="match status" value="1"/>
</dbReference>
<evidence type="ECO:0000313" key="4">
    <source>
        <dbReference type="Proteomes" id="UP001156441"/>
    </source>
</evidence>
<dbReference type="Proteomes" id="UP001156441">
    <property type="component" value="Unassembled WGS sequence"/>
</dbReference>
<proteinExistence type="predicted"/>
<organism evidence="3 4">
    <name type="scientific">Actinophytocola gossypii</name>
    <dbReference type="NCBI Taxonomy" id="2812003"/>
    <lineage>
        <taxon>Bacteria</taxon>
        <taxon>Bacillati</taxon>
        <taxon>Actinomycetota</taxon>
        <taxon>Actinomycetes</taxon>
        <taxon>Pseudonocardiales</taxon>
        <taxon>Pseudonocardiaceae</taxon>
    </lineage>
</organism>
<gene>
    <name evidence="3" type="ORF">JT362_20855</name>
</gene>